<dbReference type="Pfam" id="PF24864">
    <property type="entry name" value="DUF7730"/>
    <property type="match status" value="1"/>
</dbReference>
<evidence type="ECO:0000313" key="3">
    <source>
        <dbReference type="EMBL" id="KAF2681080.1"/>
    </source>
</evidence>
<proteinExistence type="predicted"/>
<dbReference type="PANTHER" id="PTHR42085">
    <property type="entry name" value="F-BOX DOMAIN-CONTAINING PROTEIN"/>
    <property type="match status" value="1"/>
</dbReference>
<gene>
    <name evidence="3" type="ORF">K458DRAFT_420987</name>
</gene>
<evidence type="ECO:0000259" key="2">
    <source>
        <dbReference type="Pfam" id="PF24864"/>
    </source>
</evidence>
<dbReference type="InterPro" id="IPR056632">
    <property type="entry name" value="DUF7730"/>
</dbReference>
<feature type="domain" description="DUF7730" evidence="2">
    <location>
        <begin position="103"/>
        <end position="186"/>
    </location>
</feature>
<name>A0A6G1ISX2_9PLEO</name>
<dbReference type="PANTHER" id="PTHR42085:SF8">
    <property type="entry name" value="F-BOX DOMAIN-CONTAINING PROTEIN"/>
    <property type="match status" value="1"/>
</dbReference>
<sequence length="302" mass="35537">MIDIHQLLDSINDSLDDSGKYEATLRLLRSTARKYNEVYEELERLKEATGFNKPFPILRLPREIRDEIYTYSLCAAKPVETIPRWPMIGLDVDNPFKPPTPGLLRANKQIYREAVEILYSRNAFRFQEPGQLFAFEEQIRLESRKRVKEMCIWIRFPRSDEVVLDPKALLRSEYDSVPSHWIAALKACRLEKIVHLSIEAEMLFCAPTALLSMPKDLQDSIGEFLGRVEDGKMPRLSLTGFWEEDREKFPKRWEVVMDQWDDYKKEMEEIRRELEGSEEYPDAQLASDFGDFEDEEEVDDEE</sequence>
<dbReference type="InterPro" id="IPR038883">
    <property type="entry name" value="AN11006-like"/>
</dbReference>
<keyword evidence="4" id="KW-1185">Reference proteome</keyword>
<evidence type="ECO:0000313" key="4">
    <source>
        <dbReference type="Proteomes" id="UP000799291"/>
    </source>
</evidence>
<evidence type="ECO:0000256" key="1">
    <source>
        <dbReference type="SAM" id="MobiDB-lite"/>
    </source>
</evidence>
<dbReference type="EMBL" id="MU005593">
    <property type="protein sequence ID" value="KAF2681080.1"/>
    <property type="molecule type" value="Genomic_DNA"/>
</dbReference>
<reference evidence="3" key="1">
    <citation type="journal article" date="2020" name="Stud. Mycol.">
        <title>101 Dothideomycetes genomes: a test case for predicting lifestyles and emergence of pathogens.</title>
        <authorList>
            <person name="Haridas S."/>
            <person name="Albert R."/>
            <person name="Binder M."/>
            <person name="Bloem J."/>
            <person name="Labutti K."/>
            <person name="Salamov A."/>
            <person name="Andreopoulos B."/>
            <person name="Baker S."/>
            <person name="Barry K."/>
            <person name="Bills G."/>
            <person name="Bluhm B."/>
            <person name="Cannon C."/>
            <person name="Castanera R."/>
            <person name="Culley D."/>
            <person name="Daum C."/>
            <person name="Ezra D."/>
            <person name="Gonzalez J."/>
            <person name="Henrissat B."/>
            <person name="Kuo A."/>
            <person name="Liang C."/>
            <person name="Lipzen A."/>
            <person name="Lutzoni F."/>
            <person name="Magnuson J."/>
            <person name="Mondo S."/>
            <person name="Nolan M."/>
            <person name="Ohm R."/>
            <person name="Pangilinan J."/>
            <person name="Park H.-J."/>
            <person name="Ramirez L."/>
            <person name="Alfaro M."/>
            <person name="Sun H."/>
            <person name="Tritt A."/>
            <person name="Yoshinaga Y."/>
            <person name="Zwiers L.-H."/>
            <person name="Turgeon B."/>
            <person name="Goodwin S."/>
            <person name="Spatafora J."/>
            <person name="Crous P."/>
            <person name="Grigoriev I."/>
        </authorList>
    </citation>
    <scope>NUCLEOTIDE SEQUENCE</scope>
    <source>
        <strain evidence="3">CBS 122367</strain>
    </source>
</reference>
<protein>
    <recommendedName>
        <fullName evidence="2">DUF7730 domain-containing protein</fullName>
    </recommendedName>
</protein>
<feature type="compositionally biased region" description="Acidic residues" evidence="1">
    <location>
        <begin position="290"/>
        <end position="302"/>
    </location>
</feature>
<dbReference type="OrthoDB" id="3762612at2759"/>
<dbReference type="Proteomes" id="UP000799291">
    <property type="component" value="Unassembled WGS sequence"/>
</dbReference>
<accession>A0A6G1ISX2</accession>
<dbReference type="AlphaFoldDB" id="A0A6G1ISX2"/>
<feature type="region of interest" description="Disordered" evidence="1">
    <location>
        <begin position="272"/>
        <end position="302"/>
    </location>
</feature>
<organism evidence="3 4">
    <name type="scientific">Lentithecium fluviatile CBS 122367</name>
    <dbReference type="NCBI Taxonomy" id="1168545"/>
    <lineage>
        <taxon>Eukaryota</taxon>
        <taxon>Fungi</taxon>
        <taxon>Dikarya</taxon>
        <taxon>Ascomycota</taxon>
        <taxon>Pezizomycotina</taxon>
        <taxon>Dothideomycetes</taxon>
        <taxon>Pleosporomycetidae</taxon>
        <taxon>Pleosporales</taxon>
        <taxon>Massarineae</taxon>
        <taxon>Lentitheciaceae</taxon>
        <taxon>Lentithecium</taxon>
    </lineage>
</organism>